<dbReference type="OrthoDB" id="142359at2759"/>
<evidence type="ECO:0000313" key="6">
    <source>
        <dbReference type="EMBL" id="ETN18999.1"/>
    </source>
</evidence>
<reference evidence="7" key="1">
    <citation type="submission" date="2011-12" db="EMBL/GenBank/DDBJ databases">
        <authorList>
            <consortium name="The Broad Institute Genome Sequencing Platform"/>
            <person name="Russ C."/>
            <person name="Tyler B."/>
            <person name="Panabieres F."/>
            <person name="Shan W."/>
            <person name="Tripathy S."/>
            <person name="Grunwald N."/>
            <person name="Machado M."/>
            <person name="Young S.K."/>
            <person name="Zeng Q."/>
            <person name="Gargeya S."/>
            <person name="Fitzgerald M."/>
            <person name="Haas B."/>
            <person name="Abouelleil A."/>
            <person name="Alvarado L."/>
            <person name="Arachchi H.M."/>
            <person name="Berlin A."/>
            <person name="Chapman S.B."/>
            <person name="Gearin G."/>
            <person name="Goldberg J."/>
            <person name="Griggs A."/>
            <person name="Gujja S."/>
            <person name="Hansen M."/>
            <person name="Heiman D."/>
            <person name="Howarth C."/>
            <person name="Larimer J."/>
            <person name="Lui A."/>
            <person name="MacDonald P.J.P."/>
            <person name="McCowen C."/>
            <person name="Montmayeur A."/>
            <person name="Murphy C."/>
            <person name="Neiman D."/>
            <person name="Pearson M."/>
            <person name="Priest M."/>
            <person name="Roberts A."/>
            <person name="Saif S."/>
            <person name="Shea T."/>
            <person name="Sisk P."/>
            <person name="Stolte C."/>
            <person name="Sykes S."/>
            <person name="Wortman J."/>
            <person name="Nusbaum C."/>
            <person name="Birren B."/>
        </authorList>
    </citation>
    <scope>NUCLEOTIDE SEQUENCE [LARGE SCALE GENOMIC DNA]</scope>
    <source>
        <strain evidence="7">INRA-310</strain>
    </source>
</reference>
<keyword evidence="4 5" id="KW-0732">Signal</keyword>
<dbReference type="InterPro" id="IPR031825">
    <property type="entry name" value="RXLR"/>
</dbReference>
<dbReference type="RefSeq" id="XP_008894920.1">
    <property type="nucleotide sequence ID" value="XM_008896672.1"/>
</dbReference>
<name>W2R2R4_PHYN3</name>
<gene>
    <name evidence="6" type="ORF">PPTG_04429</name>
</gene>
<dbReference type="AlphaFoldDB" id="W2R2R4"/>
<dbReference type="EMBL" id="KI669565">
    <property type="protein sequence ID" value="ETN18999.1"/>
    <property type="molecule type" value="Genomic_DNA"/>
</dbReference>
<evidence type="ECO:0000313" key="7">
    <source>
        <dbReference type="Proteomes" id="UP000018817"/>
    </source>
</evidence>
<comment type="subcellular location">
    <subcellularLocation>
        <location evidence="1 5">Secreted</location>
    </subcellularLocation>
</comment>
<comment type="function">
    <text evidence="5">Effector that suppresses plant defense responses during pathogen infection.</text>
</comment>
<organism evidence="6 7">
    <name type="scientific">Phytophthora nicotianae (strain INRA-310)</name>
    <name type="common">Phytophthora parasitica</name>
    <dbReference type="NCBI Taxonomy" id="761204"/>
    <lineage>
        <taxon>Eukaryota</taxon>
        <taxon>Sar</taxon>
        <taxon>Stramenopiles</taxon>
        <taxon>Oomycota</taxon>
        <taxon>Peronosporomycetes</taxon>
        <taxon>Peronosporales</taxon>
        <taxon>Peronosporaceae</taxon>
        <taxon>Phytophthora</taxon>
    </lineage>
</organism>
<comment type="domain">
    <text evidence="5">The RxLR-dEER motif acts to carry the protein into the host cell cytoplasm through binding to cell surface phosphatidylinositol-3-phosphate.</text>
</comment>
<dbReference type="GeneID" id="20174524"/>
<protein>
    <recommendedName>
        <fullName evidence="5">RxLR effector protein</fullName>
    </recommendedName>
</protein>
<evidence type="ECO:0000256" key="1">
    <source>
        <dbReference type="ARBA" id="ARBA00004613"/>
    </source>
</evidence>
<proteinExistence type="inferred from homology"/>
<reference evidence="6 7" key="2">
    <citation type="submission" date="2013-11" db="EMBL/GenBank/DDBJ databases">
        <title>The Genome Sequence of Phytophthora parasitica INRA-310.</title>
        <authorList>
            <consortium name="The Broad Institute Genomics Platform"/>
            <person name="Russ C."/>
            <person name="Tyler B."/>
            <person name="Panabieres F."/>
            <person name="Shan W."/>
            <person name="Tripathy S."/>
            <person name="Grunwald N."/>
            <person name="Machado M."/>
            <person name="Johnson C.S."/>
            <person name="Arredondo F."/>
            <person name="Hong C."/>
            <person name="Coffey M."/>
            <person name="Young S.K."/>
            <person name="Zeng Q."/>
            <person name="Gargeya S."/>
            <person name="Fitzgerald M."/>
            <person name="Abouelleil A."/>
            <person name="Alvarado L."/>
            <person name="Chapman S.B."/>
            <person name="Gainer-Dewar J."/>
            <person name="Goldberg J."/>
            <person name="Griggs A."/>
            <person name="Gujja S."/>
            <person name="Hansen M."/>
            <person name="Howarth C."/>
            <person name="Imamovic A."/>
            <person name="Ireland A."/>
            <person name="Larimer J."/>
            <person name="McCowan C."/>
            <person name="Murphy C."/>
            <person name="Pearson M."/>
            <person name="Poon T.W."/>
            <person name="Priest M."/>
            <person name="Roberts A."/>
            <person name="Saif S."/>
            <person name="Shea T."/>
            <person name="Sykes S."/>
            <person name="Wortman J."/>
            <person name="Nusbaum C."/>
            <person name="Birren B."/>
        </authorList>
    </citation>
    <scope>NUCLEOTIDE SEQUENCE [LARGE SCALE GENOMIC DNA]</scope>
    <source>
        <strain evidence="6 7">INRA-310</strain>
    </source>
</reference>
<sequence length="112" mass="12898">MRLAYIFTLVIATTLHASGFALPTATNPRVRIQNEAPEMVEAINADGGRLLRRIGTGAKVEEERTWNNFGKWLKKQIPLTEGWKEARKVRKGKEHMARFRRNRENIRASIIQ</sequence>
<keyword evidence="3 5" id="KW-0964">Secreted</keyword>
<evidence type="ECO:0000256" key="4">
    <source>
        <dbReference type="ARBA" id="ARBA00022729"/>
    </source>
</evidence>
<dbReference type="Pfam" id="PF16810">
    <property type="entry name" value="RXLR"/>
    <property type="match status" value="1"/>
</dbReference>
<accession>W2R2R4</accession>
<comment type="similarity">
    <text evidence="2 5">Belongs to the RxLR effector family.</text>
</comment>
<dbReference type="VEuPathDB" id="FungiDB:PPTG_04429"/>
<dbReference type="OMA" id="NEAPEMV"/>
<evidence type="ECO:0000256" key="2">
    <source>
        <dbReference type="ARBA" id="ARBA00010400"/>
    </source>
</evidence>
<dbReference type="Proteomes" id="UP000018817">
    <property type="component" value="Unassembled WGS sequence"/>
</dbReference>
<evidence type="ECO:0000256" key="5">
    <source>
        <dbReference type="RuleBase" id="RU367124"/>
    </source>
</evidence>
<evidence type="ECO:0000256" key="3">
    <source>
        <dbReference type="ARBA" id="ARBA00022525"/>
    </source>
</evidence>
<feature type="chain" id="PRO_5044951188" description="RxLR effector protein" evidence="5">
    <location>
        <begin position="20"/>
        <end position="112"/>
    </location>
</feature>
<feature type="signal peptide" evidence="5">
    <location>
        <begin position="1"/>
        <end position="19"/>
    </location>
</feature>